<feature type="transmembrane region" description="Helical" evidence="1">
    <location>
        <begin position="127"/>
        <end position="147"/>
    </location>
</feature>
<dbReference type="AlphaFoldDB" id="A0A5A9XNQ6"/>
<proteinExistence type="predicted"/>
<keyword evidence="3" id="KW-1185">Reference proteome</keyword>
<keyword evidence="1" id="KW-0472">Membrane</keyword>
<dbReference type="Proteomes" id="UP000324298">
    <property type="component" value="Unassembled WGS sequence"/>
</dbReference>
<keyword evidence="1" id="KW-1133">Transmembrane helix</keyword>
<dbReference type="RefSeq" id="WP_149306380.1">
    <property type="nucleotide sequence ID" value="NZ_SRSD01000002.1"/>
</dbReference>
<feature type="transmembrane region" description="Helical" evidence="1">
    <location>
        <begin position="154"/>
        <end position="172"/>
    </location>
</feature>
<protein>
    <submittedName>
        <fullName evidence="2">Uncharacterized protein</fullName>
    </submittedName>
</protein>
<reference evidence="2 3" key="1">
    <citation type="submission" date="2019-04" db="EMBL/GenBank/DDBJ databases">
        <title>Geobacter ruber sp. nov., ferric-reducing bacteria isolated from paddy soil.</title>
        <authorList>
            <person name="Xu Z."/>
            <person name="Masuda Y."/>
            <person name="Itoh H."/>
            <person name="Senoo K."/>
        </authorList>
    </citation>
    <scope>NUCLEOTIDE SEQUENCE [LARGE SCALE GENOMIC DNA]</scope>
    <source>
        <strain evidence="2 3">Red88</strain>
    </source>
</reference>
<feature type="transmembrane region" description="Helical" evidence="1">
    <location>
        <begin position="68"/>
        <end position="85"/>
    </location>
</feature>
<organism evidence="2 3">
    <name type="scientific">Oryzomonas rubra</name>
    <dbReference type="NCBI Taxonomy" id="2509454"/>
    <lineage>
        <taxon>Bacteria</taxon>
        <taxon>Pseudomonadati</taxon>
        <taxon>Thermodesulfobacteriota</taxon>
        <taxon>Desulfuromonadia</taxon>
        <taxon>Geobacterales</taxon>
        <taxon>Geobacteraceae</taxon>
        <taxon>Oryzomonas</taxon>
    </lineage>
</organism>
<feature type="transmembrane region" description="Helical" evidence="1">
    <location>
        <begin position="41"/>
        <end position="59"/>
    </location>
</feature>
<gene>
    <name evidence="2" type="ORF">ET418_04515</name>
</gene>
<evidence type="ECO:0000313" key="3">
    <source>
        <dbReference type="Proteomes" id="UP000324298"/>
    </source>
</evidence>
<evidence type="ECO:0000313" key="2">
    <source>
        <dbReference type="EMBL" id="KAA0894223.1"/>
    </source>
</evidence>
<accession>A0A5A9XNQ6</accession>
<evidence type="ECO:0000256" key="1">
    <source>
        <dbReference type="SAM" id="Phobius"/>
    </source>
</evidence>
<name>A0A5A9XNQ6_9BACT</name>
<dbReference type="EMBL" id="SRSD01000002">
    <property type="protein sequence ID" value="KAA0894223.1"/>
    <property type="molecule type" value="Genomic_DNA"/>
</dbReference>
<sequence>MIKQIIALVFSVMCLFAVFLPLAQGGNGLYVNVTHIGGITYLLYLLPVVPAALSLIAIYKGEIRYTKVWMIVIAVVGLCLSGLAVTSGKGQIEYMANAVGNLNNMFNGFPDGGNAIAGQQASVKVSVGLGGILLVIGYLGILLGSLFKSANKEVTAAIVAICLLAVGGVSYGSEKAPAAKIPGDGQMYYGNVPSYYTPPKYHDLAMGYSGNNILGINKTGKNINEWIYSEKFSSLSKISSNVAKSCKDNGYSISVPSNIKIEFDKPLDSVYLITYSYEINCW</sequence>
<comment type="caution">
    <text evidence="2">The sequence shown here is derived from an EMBL/GenBank/DDBJ whole genome shotgun (WGS) entry which is preliminary data.</text>
</comment>
<keyword evidence="1" id="KW-0812">Transmembrane</keyword>